<dbReference type="FunFam" id="4.10.95.10:FF:000001">
    <property type="entry name" value="Cytochrome c oxidase subunit 6A, mitochondrial"/>
    <property type="match status" value="1"/>
</dbReference>
<dbReference type="Proteomes" id="UP000309340">
    <property type="component" value="Unassembled WGS sequence"/>
</dbReference>
<keyword evidence="7" id="KW-1133">Transmembrane helix</keyword>
<proteinExistence type="inferred from homology"/>
<dbReference type="GO" id="GO:0006123">
    <property type="term" value="P:mitochondrial electron transport, cytochrome c to oxygen"/>
    <property type="evidence" value="ECO:0007669"/>
    <property type="project" value="TreeGrafter"/>
</dbReference>
<organism evidence="13 14">
    <name type="scientific">Friedmanniomyces simplex</name>
    <dbReference type="NCBI Taxonomy" id="329884"/>
    <lineage>
        <taxon>Eukaryota</taxon>
        <taxon>Fungi</taxon>
        <taxon>Dikarya</taxon>
        <taxon>Ascomycota</taxon>
        <taxon>Pezizomycotina</taxon>
        <taxon>Dothideomycetes</taxon>
        <taxon>Dothideomycetidae</taxon>
        <taxon>Mycosphaerellales</taxon>
        <taxon>Teratosphaeriaceae</taxon>
        <taxon>Friedmanniomyces</taxon>
    </lineage>
</organism>
<dbReference type="UniPathway" id="UPA00705"/>
<comment type="subcellular location">
    <subcellularLocation>
        <location evidence="1">Mitochondrion inner membrane</location>
        <topology evidence="1">Single-pass membrane protein</topology>
    </subcellularLocation>
</comment>
<protein>
    <recommendedName>
        <fullName evidence="12">Cytochrome c oxidase subunit</fullName>
    </recommendedName>
    <alternativeName>
        <fullName evidence="12">Cytochrome c oxidase polypeptide VIa</fullName>
    </alternativeName>
</protein>
<keyword evidence="6" id="KW-0809">Transit peptide</keyword>
<dbReference type="OrthoDB" id="5947505at2759"/>
<dbReference type="PANTHER" id="PTHR11504:SF0">
    <property type="entry name" value="CYTOCHROME C OXIDASE SUBUNIT"/>
    <property type="match status" value="1"/>
</dbReference>
<dbReference type="InterPro" id="IPR001349">
    <property type="entry name" value="Cyt_c_oxidase_su6a"/>
</dbReference>
<name>A0A4U0WJK2_9PEZI</name>
<evidence type="ECO:0000256" key="6">
    <source>
        <dbReference type="ARBA" id="ARBA00022946"/>
    </source>
</evidence>
<evidence type="ECO:0000313" key="13">
    <source>
        <dbReference type="EMBL" id="TKA62668.1"/>
    </source>
</evidence>
<evidence type="ECO:0000256" key="7">
    <source>
        <dbReference type="ARBA" id="ARBA00022989"/>
    </source>
</evidence>
<evidence type="ECO:0000256" key="10">
    <source>
        <dbReference type="ARBA" id="ARBA00023136"/>
    </source>
</evidence>
<evidence type="ECO:0000256" key="2">
    <source>
        <dbReference type="ARBA" id="ARBA00004673"/>
    </source>
</evidence>
<evidence type="ECO:0000256" key="3">
    <source>
        <dbReference type="ARBA" id="ARBA00005553"/>
    </source>
</evidence>
<dbReference type="PANTHER" id="PTHR11504">
    <property type="entry name" value="CYTOCHROME C OXIDASE POLYPEPTIDE VIA"/>
    <property type="match status" value="1"/>
</dbReference>
<evidence type="ECO:0000256" key="11">
    <source>
        <dbReference type="RuleBase" id="RU004396"/>
    </source>
</evidence>
<comment type="pathway">
    <text evidence="2">Energy metabolism; oxidative phosphorylation.</text>
</comment>
<evidence type="ECO:0000256" key="1">
    <source>
        <dbReference type="ARBA" id="ARBA00004434"/>
    </source>
</evidence>
<evidence type="ECO:0000256" key="4">
    <source>
        <dbReference type="ARBA" id="ARBA00022692"/>
    </source>
</evidence>
<accession>A0A4U0WJK2</accession>
<dbReference type="InterPro" id="IPR036418">
    <property type="entry name" value="Cyt_c_oxidase_su6a_sf"/>
</dbReference>
<dbReference type="GO" id="GO:0016491">
    <property type="term" value="F:oxidoreductase activity"/>
    <property type="evidence" value="ECO:0007669"/>
    <property type="project" value="UniProtKB-KW"/>
</dbReference>
<evidence type="ECO:0000256" key="5">
    <source>
        <dbReference type="ARBA" id="ARBA00022792"/>
    </source>
</evidence>
<dbReference type="STRING" id="329884.A0A4U0WJK2"/>
<keyword evidence="10 12" id="KW-0472">Membrane</keyword>
<keyword evidence="4" id="KW-0812">Transmembrane</keyword>
<sequence>MIGLRALQRSIATAPPTIRRQLGAQRRWTSGIDAKGFQGAADNAFNRERAAVKEHAAGSSDLWRKLSIYVVIPCLCMAAVNAWRLWGEHWEHVSHEPPLEEKVEYPYQNIRTKNFFWGDGDKTLFWNPKVNYHKKDE</sequence>
<dbReference type="Gene3D" id="4.10.95.10">
    <property type="entry name" value="Cytochrome c oxidase, subunit VIa"/>
    <property type="match status" value="1"/>
</dbReference>
<gene>
    <name evidence="13" type="ORF">B0A55_10062</name>
</gene>
<dbReference type="GO" id="GO:0030234">
    <property type="term" value="F:enzyme regulator activity"/>
    <property type="evidence" value="ECO:0007669"/>
    <property type="project" value="TreeGrafter"/>
</dbReference>
<dbReference type="InterPro" id="IPR018507">
    <property type="entry name" value="Cyt_c_oxidase_su6a_CS"/>
</dbReference>
<comment type="similarity">
    <text evidence="3 11">Belongs to the cytochrome c oxidase subunit 6A family.</text>
</comment>
<evidence type="ECO:0000313" key="14">
    <source>
        <dbReference type="Proteomes" id="UP000309340"/>
    </source>
</evidence>
<comment type="caution">
    <text evidence="13">The sequence shown here is derived from an EMBL/GenBank/DDBJ whole genome shotgun (WGS) entry which is preliminary data.</text>
</comment>
<dbReference type="GO" id="GO:0005743">
    <property type="term" value="C:mitochondrial inner membrane"/>
    <property type="evidence" value="ECO:0007669"/>
    <property type="project" value="UniProtKB-SubCell"/>
</dbReference>
<keyword evidence="9 12" id="KW-0496">Mitochondrion</keyword>
<evidence type="ECO:0000256" key="12">
    <source>
        <dbReference type="RuleBase" id="RU004397"/>
    </source>
</evidence>
<dbReference type="Pfam" id="PF02046">
    <property type="entry name" value="COX6A"/>
    <property type="match status" value="1"/>
</dbReference>
<dbReference type="SUPFAM" id="SSF81411">
    <property type="entry name" value="Mitochondrial cytochrome c oxidase subunit VIa"/>
    <property type="match status" value="1"/>
</dbReference>
<keyword evidence="5 12" id="KW-0999">Mitochondrion inner membrane</keyword>
<evidence type="ECO:0000256" key="9">
    <source>
        <dbReference type="ARBA" id="ARBA00023128"/>
    </source>
</evidence>
<dbReference type="CDD" id="cd00925">
    <property type="entry name" value="Cyt_c_Oxidase_VIa"/>
    <property type="match status" value="1"/>
</dbReference>
<keyword evidence="14" id="KW-1185">Reference proteome</keyword>
<dbReference type="AlphaFoldDB" id="A0A4U0WJK2"/>
<evidence type="ECO:0000256" key="8">
    <source>
        <dbReference type="ARBA" id="ARBA00023002"/>
    </source>
</evidence>
<dbReference type="EMBL" id="NAJQ01001044">
    <property type="protein sequence ID" value="TKA62668.1"/>
    <property type="molecule type" value="Genomic_DNA"/>
</dbReference>
<dbReference type="PROSITE" id="PS01329">
    <property type="entry name" value="COX6A"/>
    <property type="match status" value="1"/>
</dbReference>
<keyword evidence="8" id="KW-0560">Oxidoreductase</keyword>
<reference evidence="13 14" key="1">
    <citation type="submission" date="2017-03" db="EMBL/GenBank/DDBJ databases">
        <title>Genomes of endolithic fungi from Antarctica.</title>
        <authorList>
            <person name="Coleine C."/>
            <person name="Masonjones S."/>
            <person name="Stajich J.E."/>
        </authorList>
    </citation>
    <scope>NUCLEOTIDE SEQUENCE [LARGE SCALE GENOMIC DNA]</scope>
    <source>
        <strain evidence="13 14">CCFEE 5184</strain>
    </source>
</reference>